<keyword evidence="9" id="KW-1185">Reference proteome</keyword>
<evidence type="ECO:0000256" key="1">
    <source>
        <dbReference type="ARBA" id="ARBA00004141"/>
    </source>
</evidence>
<comment type="caution">
    <text evidence="8">The sequence shown here is derived from an EMBL/GenBank/DDBJ whole genome shotgun (WGS) entry which is preliminary data.</text>
</comment>
<name>A0A812SME5_9DINO</name>
<dbReference type="InterPro" id="IPR044669">
    <property type="entry name" value="YneE/VCCN1/2-like"/>
</dbReference>
<gene>
    <name evidence="8" type="ORF">SNAT2548_LOCUS27233</name>
</gene>
<dbReference type="PANTHER" id="PTHR33281">
    <property type="entry name" value="UPF0187 PROTEIN YNEE"/>
    <property type="match status" value="1"/>
</dbReference>
<evidence type="ECO:0000313" key="8">
    <source>
        <dbReference type="EMBL" id="CAE7485391.1"/>
    </source>
</evidence>
<feature type="transmembrane region" description="Helical" evidence="7">
    <location>
        <begin position="63"/>
        <end position="82"/>
    </location>
</feature>
<dbReference type="OrthoDB" id="1368at2759"/>
<comment type="subcellular location">
    <subcellularLocation>
        <location evidence="1">Membrane</location>
        <topology evidence="1">Multi-pass membrane protein</topology>
    </subcellularLocation>
</comment>
<evidence type="ECO:0000256" key="2">
    <source>
        <dbReference type="ARBA" id="ARBA00022448"/>
    </source>
</evidence>
<keyword evidence="5" id="KW-0406">Ion transport</keyword>
<reference evidence="8" key="1">
    <citation type="submission" date="2021-02" db="EMBL/GenBank/DDBJ databases">
        <authorList>
            <person name="Dougan E. K."/>
            <person name="Rhodes N."/>
            <person name="Thang M."/>
            <person name="Chan C."/>
        </authorList>
    </citation>
    <scope>NUCLEOTIDE SEQUENCE</scope>
</reference>
<dbReference type="EMBL" id="CAJNDS010002459">
    <property type="protein sequence ID" value="CAE7485391.1"/>
    <property type="molecule type" value="Genomic_DNA"/>
</dbReference>
<evidence type="ECO:0000313" key="9">
    <source>
        <dbReference type="Proteomes" id="UP000604046"/>
    </source>
</evidence>
<accession>A0A812SME5</accession>
<evidence type="ECO:0000256" key="4">
    <source>
        <dbReference type="ARBA" id="ARBA00022989"/>
    </source>
</evidence>
<sequence length="396" mass="44689">MIVYDARQWTLLMILRIHGSVFPKGLCWALPNACLAGLLHWMLRRYTPDADGDGVPDAIQNMEGVDVIWAGYTFVLGFLVVFRNNQAYSRFWEGATLISQVRGEWFNAISSLFAFASRKPEKAAEVYAFRQLLVRLASMMYCAALQQVCDTDADDSLQILDTEGIAPGHLEFLEAANDQCEVLLQWVQQLIVESHDAGVVEVPPPILSRAFQELSRGIVTLNNARKIKDIPFPFPYAQMLVCMLVVHWLVTPMLASLVIASWWWASIMSFLVTGSFWTLMHIAMEIDQPFGADANDLPIKAMMKDYNRSLLSLLNSAAHKAPSFAVQTPTPAFVQSKDANLTFHLRKRLMRSTSEEDSEFHIRESERLRNSEAVLQRGYTDDTGRKLAFTCGVFPK</sequence>
<dbReference type="Proteomes" id="UP000604046">
    <property type="component" value="Unassembled WGS sequence"/>
</dbReference>
<organism evidence="8 9">
    <name type="scientific">Symbiodinium natans</name>
    <dbReference type="NCBI Taxonomy" id="878477"/>
    <lineage>
        <taxon>Eukaryota</taxon>
        <taxon>Sar</taxon>
        <taxon>Alveolata</taxon>
        <taxon>Dinophyceae</taxon>
        <taxon>Suessiales</taxon>
        <taxon>Symbiodiniaceae</taxon>
        <taxon>Symbiodinium</taxon>
    </lineage>
</organism>
<feature type="transmembrane region" description="Helical" evidence="7">
    <location>
        <begin position="21"/>
        <end position="43"/>
    </location>
</feature>
<proteinExistence type="predicted"/>
<evidence type="ECO:0000256" key="5">
    <source>
        <dbReference type="ARBA" id="ARBA00023065"/>
    </source>
</evidence>
<protein>
    <submittedName>
        <fullName evidence="8">Uncharacterized protein</fullName>
    </submittedName>
</protein>
<keyword evidence="4 7" id="KW-1133">Transmembrane helix</keyword>
<evidence type="ECO:0000256" key="7">
    <source>
        <dbReference type="SAM" id="Phobius"/>
    </source>
</evidence>
<evidence type="ECO:0000256" key="6">
    <source>
        <dbReference type="ARBA" id="ARBA00023136"/>
    </source>
</evidence>
<dbReference type="Pfam" id="PF25539">
    <property type="entry name" value="Bestrophin_2"/>
    <property type="match status" value="1"/>
</dbReference>
<dbReference type="AlphaFoldDB" id="A0A812SME5"/>
<evidence type="ECO:0000256" key="3">
    <source>
        <dbReference type="ARBA" id="ARBA00022692"/>
    </source>
</evidence>
<dbReference type="GO" id="GO:0016020">
    <property type="term" value="C:membrane"/>
    <property type="evidence" value="ECO:0007669"/>
    <property type="project" value="UniProtKB-SubCell"/>
</dbReference>
<keyword evidence="6 7" id="KW-0472">Membrane</keyword>
<keyword evidence="2" id="KW-0813">Transport</keyword>
<keyword evidence="3 7" id="KW-0812">Transmembrane</keyword>
<dbReference type="PANTHER" id="PTHR33281:SF20">
    <property type="match status" value="1"/>
</dbReference>
<dbReference type="GO" id="GO:0005254">
    <property type="term" value="F:chloride channel activity"/>
    <property type="evidence" value="ECO:0007669"/>
    <property type="project" value="InterPro"/>
</dbReference>